<evidence type="ECO:0000256" key="1">
    <source>
        <dbReference type="SAM" id="Phobius"/>
    </source>
</evidence>
<dbReference type="Proteomes" id="UP000000692">
    <property type="component" value="Chromosome"/>
</dbReference>
<protein>
    <submittedName>
        <fullName evidence="2">Uncharacterized protein</fullName>
    </submittedName>
</protein>
<dbReference type="eggNOG" id="ENOG5033G05">
    <property type="taxonomic scope" value="Bacteria"/>
</dbReference>
<keyword evidence="3" id="KW-1185">Reference proteome</keyword>
<name>F9YAF8_KETVW</name>
<dbReference type="OrthoDB" id="7870384at2"/>
<sequence length="68" mass="7144">MNTAPFVRIALRYIAGGLVSYGILTPEGATAFASDPQVIAQASIVLGAATAALTEGFYALAKRWGWRT</sequence>
<gene>
    <name evidence="2" type="ordered locus">KVU_1650</name>
</gene>
<dbReference type="HOGENOM" id="CLU_205105_0_0_5"/>
<organism evidence="2 3">
    <name type="scientific">Ketogulonicigenium vulgare (strain WSH-001)</name>
    <dbReference type="NCBI Taxonomy" id="759362"/>
    <lineage>
        <taxon>Bacteria</taxon>
        <taxon>Pseudomonadati</taxon>
        <taxon>Pseudomonadota</taxon>
        <taxon>Alphaproteobacteria</taxon>
        <taxon>Rhodobacterales</taxon>
        <taxon>Roseobacteraceae</taxon>
        <taxon>Ketogulonicigenium</taxon>
    </lineage>
</organism>
<feature type="transmembrane region" description="Helical" evidence="1">
    <location>
        <begin position="38"/>
        <end position="61"/>
    </location>
</feature>
<reference evidence="2 3" key="1">
    <citation type="journal article" date="2011" name="J. Bacteriol.">
        <title>Complete genome sequence of the industrial strain Ketogulonicigenium vulgare WSH-001.</title>
        <authorList>
            <person name="Liu L."/>
            <person name="Li Y."/>
            <person name="Zhang J."/>
            <person name="Zhou Z."/>
            <person name="Liu J."/>
            <person name="Li X."/>
            <person name="Zhou J."/>
            <person name="Du G."/>
            <person name="Wang L."/>
            <person name="Chen J."/>
        </authorList>
    </citation>
    <scope>NUCLEOTIDE SEQUENCE [LARGE SCALE GENOMIC DNA]</scope>
    <source>
        <strain evidence="2 3">WSH-001</strain>
    </source>
</reference>
<keyword evidence="1" id="KW-0472">Membrane</keyword>
<dbReference type="EMBL" id="CP002018">
    <property type="protein sequence ID" value="AEM41489.1"/>
    <property type="molecule type" value="Genomic_DNA"/>
</dbReference>
<proteinExistence type="predicted"/>
<accession>F9YAF8</accession>
<dbReference type="KEGG" id="kvl:KVU_1650"/>
<dbReference type="RefSeq" id="WP_013384845.1">
    <property type="nucleotide sequence ID" value="NC_017384.1"/>
</dbReference>
<evidence type="ECO:0000313" key="3">
    <source>
        <dbReference type="Proteomes" id="UP000000692"/>
    </source>
</evidence>
<evidence type="ECO:0000313" key="2">
    <source>
        <dbReference type="EMBL" id="AEM41489.1"/>
    </source>
</evidence>
<dbReference type="AlphaFoldDB" id="F9YAF8"/>
<keyword evidence="1" id="KW-1133">Transmembrane helix</keyword>
<keyword evidence="1" id="KW-0812">Transmembrane</keyword>